<evidence type="ECO:0000313" key="11">
    <source>
        <dbReference type="Proteomes" id="UP000001611"/>
    </source>
</evidence>
<keyword evidence="10" id="KW-0762">Sugar transport</keyword>
<keyword evidence="6 8" id="KW-0472">Membrane</keyword>
<dbReference type="SUPFAM" id="SSF103473">
    <property type="entry name" value="MFS general substrate transporter"/>
    <property type="match status" value="1"/>
</dbReference>
<dbReference type="InterPro" id="IPR005829">
    <property type="entry name" value="Sugar_transporter_CS"/>
</dbReference>
<feature type="transmembrane region" description="Helical" evidence="8">
    <location>
        <begin position="137"/>
        <end position="159"/>
    </location>
</feature>
<feature type="transmembrane region" description="Helical" evidence="8">
    <location>
        <begin position="78"/>
        <end position="102"/>
    </location>
</feature>
<dbReference type="PROSITE" id="PS00216">
    <property type="entry name" value="SUGAR_TRANSPORT_1"/>
    <property type="match status" value="1"/>
</dbReference>
<evidence type="ECO:0000256" key="7">
    <source>
        <dbReference type="SAM" id="MobiDB-lite"/>
    </source>
</evidence>
<dbReference type="PROSITE" id="PS50850">
    <property type="entry name" value="MFS"/>
    <property type="match status" value="1"/>
</dbReference>
<dbReference type="OMA" id="TGSHMES"/>
<protein>
    <submittedName>
        <fullName evidence="10">High-affinity glucose transporter</fullName>
    </submittedName>
</protein>
<evidence type="ECO:0000256" key="1">
    <source>
        <dbReference type="ARBA" id="ARBA00004141"/>
    </source>
</evidence>
<keyword evidence="5 8" id="KW-1133">Transmembrane helix</keyword>
<dbReference type="HOGENOM" id="CLU_001265_30_12_1"/>
<sequence length="508" mass="55916">MWQASNVYAICGFAAIGGGLFGFDISSMSGVLGTEAYRQYFDHPTVYRQGGITASMPVGSLLGALSSSFIADRFSRKVSLQIACIFWIIGATFQCAANGVALLCVGRIVAGYCVGICSAIVPVYQSEIAPKEIRGRVVSLQQWAITWGILIQYFIQYGAAEGTDGGPTDPEQSTAAFRIPWGVQMVPGVILFLGLFFCPYSPRWLASKDRWEEAMKVLVHVHGKGNPDDPKVLAQYQEIEEALRFEPLTNPDYIVYIMQGAGLGNPLLTASVQYIINVALTLPAIIFLDKWGRRKPLIIGSFFMMTWLFISGALQQAYGEPNTDETRTTENSDVTWIVYEQRPVSIAIVSCSYLFVATFATTWGPVSWTYPAEIFPSKVRAKAVSLATATNWFFNTVLAFAVPPLLWNINYNMYYIFATFNALACIHMFLLAPETKGFTLEEMDDVFNSGIPAWRTHVKTSRLDELAVEIEAAKGKGVEPAVGNGEYVPGEKTVQTTTGSHEDNTRAV</sequence>
<feature type="transmembrane region" description="Helical" evidence="8">
    <location>
        <begin position="384"/>
        <end position="407"/>
    </location>
</feature>
<evidence type="ECO:0000256" key="6">
    <source>
        <dbReference type="ARBA" id="ARBA00023136"/>
    </source>
</evidence>
<dbReference type="RefSeq" id="XP_009654507.1">
    <property type="nucleotide sequence ID" value="XM_009656212.1"/>
</dbReference>
<dbReference type="InterPro" id="IPR005828">
    <property type="entry name" value="MFS_sugar_transport-like"/>
</dbReference>
<accession>G2XAM7</accession>
<dbReference type="PANTHER" id="PTHR48022:SF35">
    <property type="entry name" value="MAJOR FACILITATOR SUPERFAMILY (MFS) PROFILE DOMAIN-CONTAINING PROTEIN"/>
    <property type="match status" value="1"/>
</dbReference>
<evidence type="ECO:0000256" key="5">
    <source>
        <dbReference type="ARBA" id="ARBA00022989"/>
    </source>
</evidence>
<dbReference type="Pfam" id="PF00083">
    <property type="entry name" value="Sugar_tr"/>
    <property type="match status" value="2"/>
</dbReference>
<evidence type="ECO:0000256" key="4">
    <source>
        <dbReference type="ARBA" id="ARBA00022692"/>
    </source>
</evidence>
<dbReference type="GeneID" id="20708770"/>
<comment type="similarity">
    <text evidence="2">Belongs to the major facilitator superfamily. Sugar transporter (TC 2.A.1.1) family.</text>
</comment>
<dbReference type="Gene3D" id="1.20.1250.20">
    <property type="entry name" value="MFS general substrate transporter like domains"/>
    <property type="match status" value="2"/>
</dbReference>
<evidence type="ECO:0000256" key="3">
    <source>
        <dbReference type="ARBA" id="ARBA00022448"/>
    </source>
</evidence>
<evidence type="ECO:0000256" key="8">
    <source>
        <dbReference type="SAM" id="Phobius"/>
    </source>
</evidence>
<feature type="domain" description="Major facilitator superfamily (MFS) profile" evidence="9">
    <location>
        <begin position="10"/>
        <end position="436"/>
    </location>
</feature>
<dbReference type="eggNOG" id="KOG0254">
    <property type="taxonomic scope" value="Eukaryota"/>
</dbReference>
<dbReference type="OrthoDB" id="4142200at2759"/>
<name>G2XAM7_VERDV</name>
<dbReference type="GO" id="GO:0016020">
    <property type="term" value="C:membrane"/>
    <property type="evidence" value="ECO:0007669"/>
    <property type="project" value="UniProtKB-SubCell"/>
</dbReference>
<feature type="transmembrane region" description="Helical" evidence="8">
    <location>
        <begin position="7"/>
        <end position="32"/>
    </location>
</feature>
<dbReference type="AlphaFoldDB" id="G2XAM7"/>
<comment type="subcellular location">
    <subcellularLocation>
        <location evidence="1">Membrane</location>
        <topology evidence="1">Multi-pass membrane protein</topology>
    </subcellularLocation>
</comment>
<dbReference type="Proteomes" id="UP000001611">
    <property type="component" value="Unassembled WGS sequence"/>
</dbReference>
<feature type="transmembrane region" description="Helical" evidence="8">
    <location>
        <begin position="297"/>
        <end position="318"/>
    </location>
</feature>
<dbReference type="CDD" id="cd17356">
    <property type="entry name" value="MFS_HXT"/>
    <property type="match status" value="1"/>
</dbReference>
<reference evidence="11" key="2">
    <citation type="journal article" date="2011" name="PLoS Pathog.">
        <title>Comparative genomics yields insights into niche adaptation of plant vascular wilt pathogens.</title>
        <authorList>
            <person name="Klosterman S.J."/>
            <person name="Subbarao K.V."/>
            <person name="Kang S."/>
            <person name="Veronese P."/>
            <person name="Gold S.E."/>
            <person name="Thomma B.P.H.J."/>
            <person name="Chen Z."/>
            <person name="Henrissat B."/>
            <person name="Lee Y.-H."/>
            <person name="Park J."/>
            <person name="Garcia-Pedrajas M.D."/>
            <person name="Barbara D.J."/>
            <person name="Anchieta A."/>
            <person name="de Jonge R."/>
            <person name="Santhanam P."/>
            <person name="Maruthachalam K."/>
            <person name="Atallah Z."/>
            <person name="Amyotte S.G."/>
            <person name="Paz Z."/>
            <person name="Inderbitzin P."/>
            <person name="Hayes R.J."/>
            <person name="Heiman D.I."/>
            <person name="Young S."/>
            <person name="Zeng Q."/>
            <person name="Engels R."/>
            <person name="Galagan J."/>
            <person name="Cuomo C.A."/>
            <person name="Dobinson K.F."/>
            <person name="Ma L.-J."/>
        </authorList>
    </citation>
    <scope>NUCLEOTIDE SEQUENCE [LARGE SCALE GENOMIC DNA]</scope>
    <source>
        <strain evidence="11">VdLs.17 / ATCC MYA-4575 / FGSC 10137</strain>
    </source>
</reference>
<evidence type="ECO:0000256" key="2">
    <source>
        <dbReference type="ARBA" id="ARBA00010992"/>
    </source>
</evidence>
<reference evidence="10 11" key="1">
    <citation type="submission" date="2008-03" db="EMBL/GenBank/DDBJ databases">
        <title>The Genome Sequence of Verticillium dahliae VdLs.17.</title>
        <authorList>
            <consortium name="The Broad Institute Genome Sequencing Platform"/>
            <person name="Ma L.-J.J."/>
            <person name="Klosterman S.J."/>
            <person name="Subbarao K."/>
            <person name="Dobinson K."/>
            <person name="Veronese P."/>
            <person name="Kang S."/>
            <person name="Gold S.E."/>
            <person name="Young S."/>
            <person name="Jaffe D."/>
            <person name="Gnerre S."/>
            <person name="Berlin A."/>
            <person name="Heiman D."/>
            <person name="Hepburn T."/>
            <person name="Sykes S."/>
            <person name="Alvarado L."/>
            <person name="Kodira C.D."/>
            <person name="Lander E."/>
            <person name="Galagan J."/>
            <person name="Nusbaum C."/>
            <person name="Birren B."/>
        </authorList>
    </citation>
    <scope>NUCLEOTIDE SEQUENCE [LARGE SCALE GENOMIC DNA]</scope>
    <source>
        <strain evidence="11">VdLs.17 / ATCC MYA-4575 / FGSC 10137</strain>
    </source>
</reference>
<keyword evidence="3" id="KW-0813">Transport</keyword>
<dbReference type="EMBL" id="DS572710">
    <property type="protein sequence ID" value="EGY16143.1"/>
    <property type="molecule type" value="Genomic_DNA"/>
</dbReference>
<feature type="transmembrane region" description="Helical" evidence="8">
    <location>
        <begin position="413"/>
        <end position="432"/>
    </location>
</feature>
<feature type="transmembrane region" description="Helical" evidence="8">
    <location>
        <begin position="52"/>
        <end position="71"/>
    </location>
</feature>
<dbReference type="PRINTS" id="PR00171">
    <property type="entry name" value="SUGRTRNSPORT"/>
</dbReference>
<organism evidence="10 11">
    <name type="scientific">Verticillium dahliae (strain VdLs.17 / ATCC MYA-4575 / FGSC 10137)</name>
    <name type="common">Verticillium wilt</name>
    <dbReference type="NCBI Taxonomy" id="498257"/>
    <lineage>
        <taxon>Eukaryota</taxon>
        <taxon>Fungi</taxon>
        <taxon>Dikarya</taxon>
        <taxon>Ascomycota</taxon>
        <taxon>Pezizomycotina</taxon>
        <taxon>Sordariomycetes</taxon>
        <taxon>Hypocreomycetidae</taxon>
        <taxon>Glomerellales</taxon>
        <taxon>Plectosphaerellaceae</taxon>
        <taxon>Verticillium</taxon>
    </lineage>
</organism>
<dbReference type="PANTHER" id="PTHR48022">
    <property type="entry name" value="PLASTIDIC GLUCOSE TRANSPORTER 4"/>
    <property type="match status" value="1"/>
</dbReference>
<feature type="transmembrane region" description="Helical" evidence="8">
    <location>
        <begin position="344"/>
        <end position="363"/>
    </location>
</feature>
<evidence type="ECO:0000313" key="10">
    <source>
        <dbReference type="EMBL" id="EGY16143.1"/>
    </source>
</evidence>
<dbReference type="KEGG" id="vda:VDAG_07307"/>
<dbReference type="InterPro" id="IPR003663">
    <property type="entry name" value="Sugar/inositol_transpt"/>
</dbReference>
<feature type="transmembrane region" description="Helical" evidence="8">
    <location>
        <begin position="108"/>
        <end position="125"/>
    </location>
</feature>
<keyword evidence="4 8" id="KW-0812">Transmembrane</keyword>
<gene>
    <name evidence="10" type="ORF">VDAG_07307</name>
</gene>
<evidence type="ECO:0000259" key="9">
    <source>
        <dbReference type="PROSITE" id="PS50850"/>
    </source>
</evidence>
<dbReference type="GO" id="GO:0005351">
    <property type="term" value="F:carbohydrate:proton symporter activity"/>
    <property type="evidence" value="ECO:0007669"/>
    <property type="project" value="TreeGrafter"/>
</dbReference>
<keyword evidence="11" id="KW-1185">Reference proteome</keyword>
<feature type="transmembrane region" description="Helical" evidence="8">
    <location>
        <begin position="179"/>
        <end position="200"/>
    </location>
</feature>
<feature type="region of interest" description="Disordered" evidence="7">
    <location>
        <begin position="484"/>
        <end position="508"/>
    </location>
</feature>
<proteinExistence type="inferred from homology"/>
<dbReference type="InterPro" id="IPR050360">
    <property type="entry name" value="MFS_Sugar_Transporters"/>
</dbReference>
<dbReference type="InterPro" id="IPR036259">
    <property type="entry name" value="MFS_trans_sf"/>
</dbReference>
<dbReference type="InParanoid" id="G2XAM7"/>
<dbReference type="InterPro" id="IPR020846">
    <property type="entry name" value="MFS_dom"/>
</dbReference>